<reference evidence="1" key="1">
    <citation type="submission" date="2022-11" db="EMBL/GenBank/DDBJ databases">
        <title>Centuries of genome instability and evolution in soft-shell clam transmissible cancer (bioRxiv).</title>
        <authorList>
            <person name="Hart S.F.M."/>
            <person name="Yonemitsu M.A."/>
            <person name="Giersch R.M."/>
            <person name="Beal B.F."/>
            <person name="Arriagada G."/>
            <person name="Davis B.W."/>
            <person name="Ostrander E.A."/>
            <person name="Goff S.P."/>
            <person name="Metzger M.J."/>
        </authorList>
    </citation>
    <scope>NUCLEOTIDE SEQUENCE</scope>
    <source>
        <strain evidence="1">MELC-2E11</strain>
        <tissue evidence="1">Siphon/mantle</tissue>
    </source>
</reference>
<feature type="non-terminal residue" evidence="1">
    <location>
        <position position="1"/>
    </location>
</feature>
<protein>
    <submittedName>
        <fullName evidence="1">Uncharacterized protein</fullName>
    </submittedName>
</protein>
<accession>A0ABY7F4J1</accession>
<name>A0ABY7F4J1_MYAAR</name>
<evidence type="ECO:0000313" key="2">
    <source>
        <dbReference type="Proteomes" id="UP001164746"/>
    </source>
</evidence>
<dbReference type="EMBL" id="CP111021">
    <property type="protein sequence ID" value="WAR17092.1"/>
    <property type="molecule type" value="Genomic_DNA"/>
</dbReference>
<organism evidence="1 2">
    <name type="scientific">Mya arenaria</name>
    <name type="common">Soft-shell clam</name>
    <dbReference type="NCBI Taxonomy" id="6604"/>
    <lineage>
        <taxon>Eukaryota</taxon>
        <taxon>Metazoa</taxon>
        <taxon>Spiralia</taxon>
        <taxon>Lophotrochozoa</taxon>
        <taxon>Mollusca</taxon>
        <taxon>Bivalvia</taxon>
        <taxon>Autobranchia</taxon>
        <taxon>Heteroconchia</taxon>
        <taxon>Euheterodonta</taxon>
        <taxon>Imparidentia</taxon>
        <taxon>Neoheterodontei</taxon>
        <taxon>Myida</taxon>
        <taxon>Myoidea</taxon>
        <taxon>Myidae</taxon>
        <taxon>Mya</taxon>
    </lineage>
</organism>
<keyword evidence="2" id="KW-1185">Reference proteome</keyword>
<dbReference type="InterPro" id="IPR011051">
    <property type="entry name" value="RmlC_Cupin_sf"/>
</dbReference>
<gene>
    <name evidence="1" type="ORF">MAR_031686</name>
</gene>
<sequence>IPVVRATKENLSGYGRFVTNFDEEKVEINPWPVTGPRKARPGTDIIPGVDCSQLTFKYEGNKYVSVKDIGRRMEVGTICEEEQSPDNKYVLVSEITFHPDCGEVFYPKNGDPFITVLALPGDDFGKTERGMYTFGSSAEFLGKQGVLHCVIAANFEKEFGRKVCLKLEKPED</sequence>
<proteinExistence type="predicted"/>
<dbReference type="SUPFAM" id="SSF51182">
    <property type="entry name" value="RmlC-like cupins"/>
    <property type="match status" value="1"/>
</dbReference>
<dbReference type="Proteomes" id="UP001164746">
    <property type="component" value="Chromosome 10"/>
</dbReference>
<evidence type="ECO:0000313" key="1">
    <source>
        <dbReference type="EMBL" id="WAR17092.1"/>
    </source>
</evidence>